<dbReference type="Proteomes" id="UP000735874">
    <property type="component" value="Unassembled WGS sequence"/>
</dbReference>
<evidence type="ECO:0000313" key="4">
    <source>
        <dbReference type="EMBL" id="KAG2969557.1"/>
    </source>
</evidence>
<dbReference type="EMBL" id="RCML01000783">
    <property type="protein sequence ID" value="KAG2969557.1"/>
    <property type="molecule type" value="Genomic_DNA"/>
</dbReference>
<evidence type="ECO:0000313" key="1">
    <source>
        <dbReference type="EMBL" id="KAG2857696.1"/>
    </source>
</evidence>
<dbReference type="Proteomes" id="UP000774804">
    <property type="component" value="Unassembled WGS sequence"/>
</dbReference>
<gene>
    <name evidence="1" type="ORF">PC113_g10477</name>
    <name evidence="2" type="ORF">PC115_g17092</name>
    <name evidence="3" type="ORF">PC117_g18895</name>
    <name evidence="4" type="ORF">PC118_g17385</name>
</gene>
<accession>A0A8T1C091</accession>
<dbReference type="EMBL" id="RCMI01000788">
    <property type="protein sequence ID" value="KAG2897667.1"/>
    <property type="molecule type" value="Genomic_DNA"/>
</dbReference>
<organism evidence="3 5">
    <name type="scientific">Phytophthora cactorum</name>
    <dbReference type="NCBI Taxonomy" id="29920"/>
    <lineage>
        <taxon>Eukaryota</taxon>
        <taxon>Sar</taxon>
        <taxon>Stramenopiles</taxon>
        <taxon>Oomycota</taxon>
        <taxon>Peronosporomycetes</taxon>
        <taxon>Peronosporales</taxon>
        <taxon>Peronosporaceae</taxon>
        <taxon>Phytophthora</taxon>
    </lineage>
</organism>
<sequence>MHEALPIDSNNMQLTPHTDDAMLDGCGLWRCMQQLRYLASTAMQLIADKNCV</sequence>
<name>A0A8T1C091_9STRA</name>
<reference evidence="3" key="1">
    <citation type="submission" date="2018-10" db="EMBL/GenBank/DDBJ databases">
        <title>Effector identification in a new, highly contiguous assembly of the strawberry crown rot pathogen Phytophthora cactorum.</title>
        <authorList>
            <person name="Armitage A.D."/>
            <person name="Nellist C.F."/>
            <person name="Bates H."/>
            <person name="Vickerstaff R.J."/>
            <person name="Harrison R.J."/>
        </authorList>
    </citation>
    <scope>NUCLEOTIDE SEQUENCE</scope>
    <source>
        <strain evidence="1">15-7</strain>
        <strain evidence="2">4032</strain>
        <strain evidence="3">4040</strain>
        <strain evidence="4">P415</strain>
    </source>
</reference>
<dbReference type="EMBL" id="RCMK01000786">
    <property type="protein sequence ID" value="KAG2912454.1"/>
    <property type="molecule type" value="Genomic_DNA"/>
</dbReference>
<dbReference type="Proteomes" id="UP000736787">
    <property type="component" value="Unassembled WGS sequence"/>
</dbReference>
<evidence type="ECO:0000313" key="3">
    <source>
        <dbReference type="EMBL" id="KAG2912454.1"/>
    </source>
</evidence>
<evidence type="ECO:0000313" key="5">
    <source>
        <dbReference type="Proteomes" id="UP000736787"/>
    </source>
</evidence>
<dbReference type="AlphaFoldDB" id="A0A8T1C091"/>
<evidence type="ECO:0000313" key="2">
    <source>
        <dbReference type="EMBL" id="KAG2897667.1"/>
    </source>
</evidence>
<comment type="caution">
    <text evidence="3">The sequence shown here is derived from an EMBL/GenBank/DDBJ whole genome shotgun (WGS) entry which is preliminary data.</text>
</comment>
<proteinExistence type="predicted"/>
<dbReference type="Proteomes" id="UP000697107">
    <property type="component" value="Unassembled WGS sequence"/>
</dbReference>
<dbReference type="EMBL" id="RCMG01000280">
    <property type="protein sequence ID" value="KAG2857696.1"/>
    <property type="molecule type" value="Genomic_DNA"/>
</dbReference>
<protein>
    <submittedName>
        <fullName evidence="3">Uncharacterized protein</fullName>
    </submittedName>
</protein>